<keyword evidence="2" id="KW-0378">Hydrolase</keyword>
<protein>
    <submittedName>
        <fullName evidence="2">Predicted hydrolase, HD superfamily</fullName>
    </submittedName>
</protein>
<proteinExistence type="predicted"/>
<accession>A0A1T5C6Q2</accession>
<name>A0A1T5C6Q2_9FIRM</name>
<dbReference type="RefSeq" id="WP_079589846.1">
    <property type="nucleotide sequence ID" value="NZ_FUYN01000004.1"/>
</dbReference>
<organism evidence="2 3">
    <name type="scientific">Acetoanaerobium noterae</name>
    <dbReference type="NCBI Taxonomy" id="745369"/>
    <lineage>
        <taxon>Bacteria</taxon>
        <taxon>Bacillati</taxon>
        <taxon>Bacillota</taxon>
        <taxon>Clostridia</taxon>
        <taxon>Peptostreptococcales</taxon>
        <taxon>Filifactoraceae</taxon>
        <taxon>Acetoanaerobium</taxon>
    </lineage>
</organism>
<dbReference type="AlphaFoldDB" id="A0A1T5C6Q2"/>
<evidence type="ECO:0000259" key="1">
    <source>
        <dbReference type="SMART" id="SM00471"/>
    </source>
</evidence>
<reference evidence="3" key="1">
    <citation type="submission" date="2017-02" db="EMBL/GenBank/DDBJ databases">
        <authorList>
            <person name="Varghese N."/>
            <person name="Submissions S."/>
        </authorList>
    </citation>
    <scope>NUCLEOTIDE SEQUENCE [LARGE SCALE GENOMIC DNA]</scope>
    <source>
        <strain evidence="3">ATCC 35199</strain>
    </source>
</reference>
<dbReference type="InterPro" id="IPR003607">
    <property type="entry name" value="HD/PDEase_dom"/>
</dbReference>
<dbReference type="EMBL" id="FUYN01000004">
    <property type="protein sequence ID" value="SKB55114.1"/>
    <property type="molecule type" value="Genomic_DNA"/>
</dbReference>
<dbReference type="SUPFAM" id="SSF109604">
    <property type="entry name" value="HD-domain/PDEase-like"/>
    <property type="match status" value="1"/>
</dbReference>
<dbReference type="Proteomes" id="UP000243406">
    <property type="component" value="Unassembled WGS sequence"/>
</dbReference>
<dbReference type="SMART" id="SM00471">
    <property type="entry name" value="HDc"/>
    <property type="match status" value="1"/>
</dbReference>
<feature type="domain" description="HD/PDEase" evidence="1">
    <location>
        <begin position="15"/>
        <end position="127"/>
    </location>
</feature>
<evidence type="ECO:0000313" key="2">
    <source>
        <dbReference type="EMBL" id="SKB55114.1"/>
    </source>
</evidence>
<dbReference type="OrthoDB" id="9801160at2"/>
<dbReference type="InterPro" id="IPR006674">
    <property type="entry name" value="HD_domain"/>
</dbReference>
<dbReference type="PANTHER" id="PTHR38659">
    <property type="entry name" value="METAL-DEPENDENT PHOSPHOHYDROLASE"/>
    <property type="match status" value="1"/>
</dbReference>
<dbReference type="Gene3D" id="1.10.3210.10">
    <property type="entry name" value="Hypothetical protein af1432"/>
    <property type="match status" value="1"/>
</dbReference>
<gene>
    <name evidence="2" type="ORF">SAMN02745120_2055</name>
</gene>
<keyword evidence="3" id="KW-1185">Reference proteome</keyword>
<evidence type="ECO:0000313" key="3">
    <source>
        <dbReference type="Proteomes" id="UP000243406"/>
    </source>
</evidence>
<dbReference type="PANTHER" id="PTHR38659:SF1">
    <property type="entry name" value="METAL DEPENDENT PHOSPHOHYDROLASE"/>
    <property type="match status" value="1"/>
</dbReference>
<dbReference type="GO" id="GO:0016787">
    <property type="term" value="F:hydrolase activity"/>
    <property type="evidence" value="ECO:0007669"/>
    <property type="project" value="UniProtKB-KW"/>
</dbReference>
<sequence length="187" mass="21110">MQREKAIELLEKHVTTPHIIRHCYAVEAVMRKLAEKLEPEKIDDWGIAGLLHDLDNDLVDWESDMSVHGPKTVEVMKVEGIGNEQMYRAILAHNPANGSKIESTFERAMYAADPITGFINAIALVYPDKKIKSVKVKSIIKRMKETRFAAGANREAMKSIELLDISFEEFAELALNAMCEIDTVLEL</sequence>
<dbReference type="Pfam" id="PF01966">
    <property type="entry name" value="HD"/>
    <property type="match status" value="1"/>
</dbReference>